<sequence length="737" mass="83145">MVFETTLQCVLEAGVGSIHREASMERFATESSSDGSSFMIEYDLPFGEVSAVEDETNSSELSESTENGLLTLSLNEFVLNESPCADRDSQEELNYGLSEFGLPNTTSLECFELGLGECTQKLSENKDLFSSDLFTPGKNDVSNIQSDQTEEVSMSRGDSLNLTDCLNPDRGFEKPDQTEIKITIFPSQGFLIRTSPHKPKGLWGAEWTENTWLAKMTSLPKMMELVDFILNMEGIKDFYSASKMTDEIMEEIVENAISASEASGSSCASSPSTGEVLHCPDTPCGQDSNYSKKNRSIKSVVSKAKDPSTKSSFLPPCRVCGDNASGFHYGANTCEACKGFFRRSIVKIQQNKESYKCIAKGEGCVLGPGKRNPCAACRYARCLEVGMSIGAIKTGRYTYEKRTKDTVEVRKMKVAEKPRQMETYISDSEVDQIIQSLKEVLLKSCPEAHTIFDRETNLNRQWQIYNDYKAKVEIFGTMSVIPKEVWDEFYKETGIDLDNRQDLMKEMACRMEHGLTVMVDFVRAIPGFADLSVSDQTELIKASHFEFFFLMHHKSFNPDLRVVSGMIGLHESEINKLAEKEAVENLFQFSTSLKNLDLAFDEIILVRGISVTFAASHFEFMFIGHCHCFNPHLKVVTGLIDAQLQDVYKLFGIDESITNRCQLEDPKAVEQIQWRLINALRVLAKRKNYRPEQRLWHILDRLTALRTMTEISKELDKQKCSWPVMKEHPLVLDILQS</sequence>
<dbReference type="InterPro" id="IPR000536">
    <property type="entry name" value="Nucl_hrmn_rcpt_lig-bd"/>
</dbReference>
<dbReference type="InParanoid" id="K1QG83"/>
<dbReference type="Gene3D" id="1.10.565.10">
    <property type="entry name" value="Retinoid X Receptor"/>
    <property type="match status" value="1"/>
</dbReference>
<dbReference type="HOGENOM" id="CLU_376557_0_0_1"/>
<dbReference type="CDD" id="cd06916">
    <property type="entry name" value="NR_DBD_like"/>
    <property type="match status" value="1"/>
</dbReference>
<keyword evidence="1" id="KW-0804">Transcription</keyword>
<dbReference type="Gene3D" id="3.30.50.10">
    <property type="entry name" value="Erythroid Transcription Factor GATA-1, subunit A"/>
    <property type="match status" value="1"/>
</dbReference>
<dbReference type="PROSITE" id="PS51843">
    <property type="entry name" value="NR_LBD"/>
    <property type="match status" value="1"/>
</dbReference>
<dbReference type="SMART" id="SM00430">
    <property type="entry name" value="HOLI"/>
    <property type="match status" value="1"/>
</dbReference>
<dbReference type="Pfam" id="PF00105">
    <property type="entry name" value="zf-C4"/>
    <property type="match status" value="1"/>
</dbReference>
<keyword evidence="1" id="KW-0805">Transcription regulation</keyword>
<keyword evidence="1" id="KW-0862">Zinc</keyword>
<evidence type="ECO:0000256" key="1">
    <source>
        <dbReference type="RuleBase" id="RU004334"/>
    </source>
</evidence>
<dbReference type="SUPFAM" id="SSF57716">
    <property type="entry name" value="Glucocorticoid receptor-like (DNA-binding domain)"/>
    <property type="match status" value="1"/>
</dbReference>
<dbReference type="Pfam" id="PF00104">
    <property type="entry name" value="Hormone_recep"/>
    <property type="match status" value="1"/>
</dbReference>
<protein>
    <submittedName>
        <fullName evidence="2">Bile acid receptor</fullName>
    </submittedName>
</protein>
<dbReference type="AlphaFoldDB" id="K1QG83"/>
<comment type="subcellular location">
    <subcellularLocation>
        <location evidence="1">Nucleus</location>
    </subcellularLocation>
</comment>
<keyword evidence="1 2" id="KW-0675">Receptor</keyword>
<name>K1QG83_MAGGI</name>
<dbReference type="PRINTS" id="PR00047">
    <property type="entry name" value="STROIDFINGER"/>
</dbReference>
<organism evidence="2">
    <name type="scientific">Magallana gigas</name>
    <name type="common">Pacific oyster</name>
    <name type="synonym">Crassostrea gigas</name>
    <dbReference type="NCBI Taxonomy" id="29159"/>
    <lineage>
        <taxon>Eukaryota</taxon>
        <taxon>Metazoa</taxon>
        <taxon>Spiralia</taxon>
        <taxon>Lophotrochozoa</taxon>
        <taxon>Mollusca</taxon>
        <taxon>Bivalvia</taxon>
        <taxon>Autobranchia</taxon>
        <taxon>Pteriomorphia</taxon>
        <taxon>Ostreida</taxon>
        <taxon>Ostreoidea</taxon>
        <taxon>Ostreidae</taxon>
        <taxon>Magallana</taxon>
    </lineage>
</organism>
<dbReference type="PROSITE" id="PS00031">
    <property type="entry name" value="NUCLEAR_REC_DBD_1"/>
    <property type="match status" value="1"/>
</dbReference>
<dbReference type="GO" id="GO:0043565">
    <property type="term" value="F:sequence-specific DNA binding"/>
    <property type="evidence" value="ECO:0007669"/>
    <property type="project" value="InterPro"/>
</dbReference>
<dbReference type="PROSITE" id="PS51030">
    <property type="entry name" value="NUCLEAR_REC_DBD_2"/>
    <property type="match status" value="1"/>
</dbReference>
<dbReference type="InterPro" id="IPR001723">
    <property type="entry name" value="Nuclear_hrmn_rcpt"/>
</dbReference>
<dbReference type="InterPro" id="IPR001628">
    <property type="entry name" value="Znf_hrmn_rcpt"/>
</dbReference>
<dbReference type="SUPFAM" id="SSF48508">
    <property type="entry name" value="Nuclear receptor ligand-binding domain"/>
    <property type="match status" value="1"/>
</dbReference>
<dbReference type="InterPro" id="IPR050234">
    <property type="entry name" value="Nuclear_hormone_rcpt_NR1"/>
</dbReference>
<dbReference type="GO" id="GO:0008270">
    <property type="term" value="F:zinc ion binding"/>
    <property type="evidence" value="ECO:0007669"/>
    <property type="project" value="UniProtKB-KW"/>
</dbReference>
<gene>
    <name evidence="2" type="ORF">CGI_10006761</name>
</gene>
<dbReference type="SMART" id="SM00399">
    <property type="entry name" value="ZnF_C4"/>
    <property type="match status" value="1"/>
</dbReference>
<reference evidence="2" key="1">
    <citation type="journal article" date="2012" name="Nature">
        <title>The oyster genome reveals stress adaptation and complexity of shell formation.</title>
        <authorList>
            <person name="Zhang G."/>
            <person name="Fang X."/>
            <person name="Guo X."/>
            <person name="Li L."/>
            <person name="Luo R."/>
            <person name="Xu F."/>
            <person name="Yang P."/>
            <person name="Zhang L."/>
            <person name="Wang X."/>
            <person name="Qi H."/>
            <person name="Xiong Z."/>
            <person name="Que H."/>
            <person name="Xie Y."/>
            <person name="Holland P.W."/>
            <person name="Paps J."/>
            <person name="Zhu Y."/>
            <person name="Wu F."/>
            <person name="Chen Y."/>
            <person name="Wang J."/>
            <person name="Peng C."/>
            <person name="Meng J."/>
            <person name="Yang L."/>
            <person name="Liu J."/>
            <person name="Wen B."/>
            <person name="Zhang N."/>
            <person name="Huang Z."/>
            <person name="Zhu Q."/>
            <person name="Feng Y."/>
            <person name="Mount A."/>
            <person name="Hedgecock D."/>
            <person name="Xu Z."/>
            <person name="Liu Y."/>
            <person name="Domazet-Loso T."/>
            <person name="Du Y."/>
            <person name="Sun X."/>
            <person name="Zhang S."/>
            <person name="Liu B."/>
            <person name="Cheng P."/>
            <person name="Jiang X."/>
            <person name="Li J."/>
            <person name="Fan D."/>
            <person name="Wang W."/>
            <person name="Fu W."/>
            <person name="Wang T."/>
            <person name="Wang B."/>
            <person name="Zhang J."/>
            <person name="Peng Z."/>
            <person name="Li Y."/>
            <person name="Li N."/>
            <person name="Wang J."/>
            <person name="Chen M."/>
            <person name="He Y."/>
            <person name="Tan F."/>
            <person name="Song X."/>
            <person name="Zheng Q."/>
            <person name="Huang R."/>
            <person name="Yang H."/>
            <person name="Du X."/>
            <person name="Chen L."/>
            <person name="Yang M."/>
            <person name="Gaffney P.M."/>
            <person name="Wang S."/>
            <person name="Luo L."/>
            <person name="She Z."/>
            <person name="Ming Y."/>
            <person name="Huang W."/>
            <person name="Zhang S."/>
            <person name="Huang B."/>
            <person name="Zhang Y."/>
            <person name="Qu T."/>
            <person name="Ni P."/>
            <person name="Miao G."/>
            <person name="Wang J."/>
            <person name="Wang Q."/>
            <person name="Steinberg C.E."/>
            <person name="Wang H."/>
            <person name="Li N."/>
            <person name="Qian L."/>
            <person name="Zhang G."/>
            <person name="Li Y."/>
            <person name="Yang H."/>
            <person name="Liu X."/>
            <person name="Wang J."/>
            <person name="Yin Y."/>
            <person name="Wang J."/>
        </authorList>
    </citation>
    <scope>NUCLEOTIDE SEQUENCE [LARGE SCALE GENOMIC DNA]</scope>
    <source>
        <strain evidence="2">05x7-T-G4-1.051#20</strain>
    </source>
</reference>
<keyword evidence="1" id="KW-0863">Zinc-finger</keyword>
<keyword evidence="1" id="KW-0479">Metal-binding</keyword>
<dbReference type="InterPro" id="IPR013088">
    <property type="entry name" value="Znf_NHR/GATA"/>
</dbReference>
<dbReference type="GO" id="GO:0005634">
    <property type="term" value="C:nucleus"/>
    <property type="evidence" value="ECO:0007669"/>
    <property type="project" value="UniProtKB-SubCell"/>
</dbReference>
<comment type="similarity">
    <text evidence="1">Belongs to the nuclear hormone receptor family.</text>
</comment>
<keyword evidence="1" id="KW-0238">DNA-binding</keyword>
<dbReference type="GO" id="GO:0003700">
    <property type="term" value="F:DNA-binding transcription factor activity"/>
    <property type="evidence" value="ECO:0007669"/>
    <property type="project" value="InterPro"/>
</dbReference>
<dbReference type="EMBL" id="JH816658">
    <property type="protein sequence ID" value="EKC35897.1"/>
    <property type="molecule type" value="Genomic_DNA"/>
</dbReference>
<dbReference type="PANTHER" id="PTHR24082">
    <property type="entry name" value="NUCLEAR HORMONE RECEPTOR"/>
    <property type="match status" value="1"/>
</dbReference>
<accession>K1QG83</accession>
<evidence type="ECO:0000313" key="2">
    <source>
        <dbReference type="EMBL" id="EKC35897.1"/>
    </source>
</evidence>
<keyword evidence="1" id="KW-0539">Nucleus</keyword>
<dbReference type="PRINTS" id="PR00398">
    <property type="entry name" value="STRDHORMONER"/>
</dbReference>
<proteinExistence type="inferred from homology"/>
<dbReference type="InterPro" id="IPR035500">
    <property type="entry name" value="NHR-like_dom_sf"/>
</dbReference>